<name>B8LVS0_TALSN</name>
<feature type="region of interest" description="Disordered" evidence="1">
    <location>
        <begin position="1"/>
        <end position="20"/>
    </location>
</feature>
<dbReference type="InParanoid" id="B8LVS0"/>
<dbReference type="Proteomes" id="UP000001745">
    <property type="component" value="Unassembled WGS sequence"/>
</dbReference>
<proteinExistence type="predicted"/>
<accession>B8LVS0</accession>
<dbReference type="HOGENOM" id="CLU_2074704_0_0_1"/>
<dbReference type="OrthoDB" id="10260946at2759"/>
<evidence type="ECO:0000256" key="1">
    <source>
        <dbReference type="SAM" id="MobiDB-lite"/>
    </source>
</evidence>
<dbReference type="EMBL" id="EQ962652">
    <property type="protein sequence ID" value="EED24200.1"/>
    <property type="molecule type" value="Genomic_DNA"/>
</dbReference>
<sequence length="118" mass="13370">MEIRPSEHEMKPESESVNQHKCTDSWVLPTADPSGVHNAGSLMAEDGAKNTGRMEQKSDSTMNDLPLEDTNVEDSQRGLNQAFAEFMFFFSKNPRKKAPLYNMTLSPQVSKWSIRYKS</sequence>
<reference evidence="3" key="1">
    <citation type="journal article" date="2015" name="Genome Announc.">
        <title>Genome sequence of the AIDS-associated pathogen Penicillium marneffei (ATCC18224) and its near taxonomic relative Talaromyces stipitatus (ATCC10500).</title>
        <authorList>
            <person name="Nierman W.C."/>
            <person name="Fedorova-Abrams N.D."/>
            <person name="Andrianopoulos A."/>
        </authorList>
    </citation>
    <scope>NUCLEOTIDE SEQUENCE [LARGE SCALE GENOMIC DNA]</scope>
    <source>
        <strain evidence="3">ATCC 10500 / CBS 375.48 / QM 6759 / NRRL 1006</strain>
    </source>
</reference>
<dbReference type="GeneID" id="8099932"/>
<gene>
    <name evidence="2" type="ORF">TSTA_075720</name>
</gene>
<evidence type="ECO:0000313" key="2">
    <source>
        <dbReference type="EMBL" id="EED24200.1"/>
    </source>
</evidence>
<feature type="region of interest" description="Disordered" evidence="1">
    <location>
        <begin position="25"/>
        <end position="69"/>
    </location>
</feature>
<protein>
    <submittedName>
        <fullName evidence="2">Uncharacterized protein</fullName>
    </submittedName>
</protein>
<dbReference type="AlphaFoldDB" id="B8LVS0"/>
<feature type="compositionally biased region" description="Basic and acidic residues" evidence="1">
    <location>
        <begin position="1"/>
        <end position="14"/>
    </location>
</feature>
<feature type="compositionally biased region" description="Basic and acidic residues" evidence="1">
    <location>
        <begin position="46"/>
        <end position="58"/>
    </location>
</feature>
<dbReference type="VEuPathDB" id="FungiDB:TSTA_075720"/>
<evidence type="ECO:0000313" key="3">
    <source>
        <dbReference type="Proteomes" id="UP000001745"/>
    </source>
</evidence>
<dbReference type="PhylomeDB" id="B8LVS0"/>
<dbReference type="RefSeq" id="XP_002341587.1">
    <property type="nucleotide sequence ID" value="XM_002341546.1"/>
</dbReference>
<keyword evidence="3" id="KW-1185">Reference proteome</keyword>
<organism evidence="2 3">
    <name type="scientific">Talaromyces stipitatus (strain ATCC 10500 / CBS 375.48 / QM 6759 / NRRL 1006)</name>
    <name type="common">Penicillium stipitatum</name>
    <dbReference type="NCBI Taxonomy" id="441959"/>
    <lineage>
        <taxon>Eukaryota</taxon>
        <taxon>Fungi</taxon>
        <taxon>Dikarya</taxon>
        <taxon>Ascomycota</taxon>
        <taxon>Pezizomycotina</taxon>
        <taxon>Eurotiomycetes</taxon>
        <taxon>Eurotiomycetidae</taxon>
        <taxon>Eurotiales</taxon>
        <taxon>Trichocomaceae</taxon>
        <taxon>Talaromyces</taxon>
        <taxon>Talaromyces sect. Talaromyces</taxon>
    </lineage>
</organism>